<dbReference type="PANTHER" id="PTHR10851:SF0">
    <property type="entry name" value="PYRIDOXINE-5'-PHOSPHATE OXIDASE"/>
    <property type="match status" value="1"/>
</dbReference>
<evidence type="ECO:0000256" key="1">
    <source>
        <dbReference type="ARBA" id="ARBA00007301"/>
    </source>
</evidence>
<name>A0A421DSF7_9GAMM</name>
<evidence type="ECO:0000256" key="3">
    <source>
        <dbReference type="ARBA" id="ARBA00022643"/>
    </source>
</evidence>
<dbReference type="AlphaFoldDB" id="A0A421DSF7"/>
<feature type="binding site" evidence="5">
    <location>
        <position position="194"/>
    </location>
    <ligand>
        <name>FMN</name>
        <dbReference type="ChEBI" id="CHEBI:58210"/>
    </ligand>
</feature>
<dbReference type="SUPFAM" id="SSF50475">
    <property type="entry name" value="FMN-binding split barrel"/>
    <property type="match status" value="1"/>
</dbReference>
<evidence type="ECO:0000313" key="8">
    <source>
        <dbReference type="EMBL" id="RLM27277.1"/>
    </source>
</evidence>
<feature type="domain" description="Pyridoxamine 5'-phosphate oxidase N-terminal" evidence="6">
    <location>
        <begin position="36"/>
        <end position="122"/>
    </location>
</feature>
<dbReference type="InterPro" id="IPR011576">
    <property type="entry name" value="Pyridox_Oxase_N"/>
</dbReference>
<protein>
    <submittedName>
        <fullName evidence="8">Phenazine biosynthesis protein</fullName>
    </submittedName>
</protein>
<dbReference type="InterPro" id="IPR012349">
    <property type="entry name" value="Split_barrel_FMN-bd"/>
</dbReference>
<evidence type="ECO:0000259" key="7">
    <source>
        <dbReference type="Pfam" id="PF10590"/>
    </source>
</evidence>
<dbReference type="GO" id="GO:0010181">
    <property type="term" value="F:FMN binding"/>
    <property type="evidence" value="ECO:0007669"/>
    <property type="project" value="InterPro"/>
</dbReference>
<keyword evidence="2" id="KW-0285">Flavoprotein</keyword>
<feature type="domain" description="Pyridoxine 5'-phosphate oxidase dimerisation C-terminal" evidence="7">
    <location>
        <begin position="172"/>
        <end position="211"/>
    </location>
</feature>
<dbReference type="Pfam" id="PF01243">
    <property type="entry name" value="PNPOx_N"/>
    <property type="match status" value="1"/>
</dbReference>
<gene>
    <name evidence="8" type="ORF">BIY29_03400</name>
</gene>
<dbReference type="Proteomes" id="UP000285648">
    <property type="component" value="Unassembled WGS sequence"/>
</dbReference>
<feature type="binding site" evidence="5">
    <location>
        <position position="184"/>
    </location>
    <ligand>
        <name>FMN</name>
        <dbReference type="ChEBI" id="CHEBI:58210"/>
    </ligand>
</feature>
<organism evidence="8 9">
    <name type="scientific">Brenneria alni</name>
    <dbReference type="NCBI Taxonomy" id="71656"/>
    <lineage>
        <taxon>Bacteria</taxon>
        <taxon>Pseudomonadati</taxon>
        <taxon>Pseudomonadota</taxon>
        <taxon>Gammaproteobacteria</taxon>
        <taxon>Enterobacterales</taxon>
        <taxon>Pectobacteriaceae</taxon>
        <taxon>Brenneria</taxon>
    </lineage>
</organism>
<sequence length="211" mass="23933">MGSSDFESVSGKVNTDFLNFHAELQEPIALARTWVTEAINQKVREPRAMVLTTANEQGEMSSRVMAILDFSAQGILFATHSCSRKIQDIQRNPYACGHFYWRELGRQLSVSGCVVRLPHEIAVEVWECRPAPLHAMSTVSHQSEPLLDSNKLREAAEALGSEGALPCPDRFSVYQLTPQSIEFWAASSDRLHRRLRVERHQDEWLSTWLQP</sequence>
<comment type="similarity">
    <text evidence="1">Belongs to the pyridoxamine 5'-phosphate oxidase family.</text>
</comment>
<keyword evidence="3 5" id="KW-0288">FMN</keyword>
<dbReference type="RefSeq" id="WP_121573769.1">
    <property type="nucleotide sequence ID" value="NZ_MJLZ01000004.1"/>
</dbReference>
<evidence type="ECO:0000259" key="6">
    <source>
        <dbReference type="Pfam" id="PF01243"/>
    </source>
</evidence>
<evidence type="ECO:0000256" key="2">
    <source>
        <dbReference type="ARBA" id="ARBA00022630"/>
    </source>
</evidence>
<comment type="cofactor">
    <cofactor evidence="5">
        <name>FMN</name>
        <dbReference type="ChEBI" id="CHEBI:58210"/>
    </cofactor>
    <text evidence="5">Binds 1 FMN per subunit.</text>
</comment>
<accession>A0A421DSF7</accession>
<dbReference type="GO" id="GO:0008615">
    <property type="term" value="P:pyridoxine biosynthetic process"/>
    <property type="evidence" value="ECO:0007669"/>
    <property type="project" value="UniProtKB-KW"/>
</dbReference>
<comment type="caution">
    <text evidence="8">The sequence shown here is derived from an EMBL/GenBank/DDBJ whole genome shotgun (WGS) entry which is preliminary data.</text>
</comment>
<dbReference type="OrthoDB" id="9780392at2"/>
<dbReference type="InterPro" id="IPR000659">
    <property type="entry name" value="Pyridox_Oxase"/>
</dbReference>
<dbReference type="Pfam" id="PF10590">
    <property type="entry name" value="PNP_phzG_C"/>
    <property type="match status" value="1"/>
</dbReference>
<dbReference type="InterPro" id="IPR019576">
    <property type="entry name" value="Pyridoxamine_oxidase_dimer_C"/>
</dbReference>
<evidence type="ECO:0000313" key="9">
    <source>
        <dbReference type="Proteomes" id="UP000285648"/>
    </source>
</evidence>
<proteinExistence type="inferred from homology"/>
<keyword evidence="4" id="KW-0560">Oxidoreductase</keyword>
<dbReference type="NCBIfam" id="NF004231">
    <property type="entry name" value="PRK05679.1"/>
    <property type="match status" value="1"/>
</dbReference>
<dbReference type="GO" id="GO:0004733">
    <property type="term" value="F:pyridoxamine phosphate oxidase activity"/>
    <property type="evidence" value="ECO:0007669"/>
    <property type="project" value="InterPro"/>
</dbReference>
<dbReference type="PIRSF" id="PIRSF000190">
    <property type="entry name" value="Pyd_amn-ph_oxd"/>
    <property type="match status" value="1"/>
</dbReference>
<feature type="binding site" evidence="5">
    <location>
        <position position="84"/>
    </location>
    <ligand>
        <name>FMN</name>
        <dbReference type="ChEBI" id="CHEBI:58210"/>
    </ligand>
</feature>
<feature type="binding site" evidence="5">
    <location>
        <position position="85"/>
    </location>
    <ligand>
        <name>FMN</name>
        <dbReference type="ChEBI" id="CHEBI:58210"/>
    </ligand>
</feature>
<evidence type="ECO:0000256" key="4">
    <source>
        <dbReference type="ARBA" id="ARBA00023002"/>
    </source>
</evidence>
<evidence type="ECO:0000256" key="5">
    <source>
        <dbReference type="PIRSR" id="PIRSR000190-2"/>
    </source>
</evidence>
<keyword evidence="9" id="KW-1185">Reference proteome</keyword>
<dbReference type="EMBL" id="MJLZ01000004">
    <property type="protein sequence ID" value="RLM27277.1"/>
    <property type="molecule type" value="Genomic_DNA"/>
</dbReference>
<dbReference type="Gene3D" id="2.30.110.10">
    <property type="entry name" value="Electron Transport, Fmn-binding Protein, Chain A"/>
    <property type="match status" value="1"/>
</dbReference>
<feature type="binding site" evidence="5">
    <location>
        <position position="107"/>
    </location>
    <ligand>
        <name>FMN</name>
        <dbReference type="ChEBI" id="CHEBI:58210"/>
    </ligand>
</feature>
<feature type="binding site" evidence="5">
    <location>
        <begin position="142"/>
        <end position="143"/>
    </location>
    <ligand>
        <name>FMN</name>
        <dbReference type="ChEBI" id="CHEBI:58210"/>
    </ligand>
</feature>
<reference evidence="8 9" key="1">
    <citation type="submission" date="2016-09" db="EMBL/GenBank/DDBJ databases">
        <authorList>
            <person name="Doonan J."/>
            <person name="Pachebat J.A."/>
            <person name="Golyshin P.N."/>
            <person name="Denman S."/>
            <person name="Mcdonald J.E."/>
        </authorList>
    </citation>
    <scope>NUCLEOTIDE SEQUENCE [LARGE SCALE GENOMIC DNA]</scope>
    <source>
        <strain evidence="8 9">NCPPB 3934</strain>
    </source>
</reference>
<dbReference type="PANTHER" id="PTHR10851">
    <property type="entry name" value="PYRIDOXINE-5-PHOSPHATE OXIDASE"/>
    <property type="match status" value="1"/>
</dbReference>